<dbReference type="WBParaSite" id="scaffold7520_cov273.g12125">
    <property type="protein sequence ID" value="scaffold7520_cov273.g12125"/>
    <property type="gene ID" value="scaffold7520_cov273.g12125"/>
</dbReference>
<dbReference type="Proteomes" id="UP000887561">
    <property type="component" value="Unplaced"/>
</dbReference>
<name>A0A915N7B2_MELJA</name>
<protein>
    <submittedName>
        <fullName evidence="3">Uncharacterized protein</fullName>
    </submittedName>
</protein>
<reference evidence="3" key="1">
    <citation type="submission" date="2022-11" db="UniProtKB">
        <authorList>
            <consortium name="WormBaseParasite"/>
        </authorList>
    </citation>
    <scope>IDENTIFICATION</scope>
</reference>
<organism evidence="2 3">
    <name type="scientific">Meloidogyne javanica</name>
    <name type="common">Root-knot nematode worm</name>
    <dbReference type="NCBI Taxonomy" id="6303"/>
    <lineage>
        <taxon>Eukaryota</taxon>
        <taxon>Metazoa</taxon>
        <taxon>Ecdysozoa</taxon>
        <taxon>Nematoda</taxon>
        <taxon>Chromadorea</taxon>
        <taxon>Rhabditida</taxon>
        <taxon>Tylenchina</taxon>
        <taxon>Tylenchomorpha</taxon>
        <taxon>Tylenchoidea</taxon>
        <taxon>Meloidogynidae</taxon>
        <taxon>Meloidogyninae</taxon>
        <taxon>Meloidogyne</taxon>
        <taxon>Meloidogyne incognita group</taxon>
    </lineage>
</organism>
<accession>A0A915N7B2</accession>
<proteinExistence type="predicted"/>
<evidence type="ECO:0000313" key="3">
    <source>
        <dbReference type="WBParaSite" id="scaffold7520_cov273.g12125"/>
    </source>
</evidence>
<dbReference type="AlphaFoldDB" id="A0A915N7B2"/>
<feature type="compositionally biased region" description="Basic and acidic residues" evidence="1">
    <location>
        <begin position="115"/>
        <end position="132"/>
    </location>
</feature>
<evidence type="ECO:0000256" key="1">
    <source>
        <dbReference type="SAM" id="MobiDB-lite"/>
    </source>
</evidence>
<evidence type="ECO:0000313" key="2">
    <source>
        <dbReference type="Proteomes" id="UP000887561"/>
    </source>
</evidence>
<feature type="region of interest" description="Disordered" evidence="1">
    <location>
        <begin position="109"/>
        <end position="132"/>
    </location>
</feature>
<sequence length="132" mass="15719">MDGIQAKEEILKVLDELNNRLIAKETELHNLIESNAKLLQRIEQLEESNRKLRNKINRGSSFWKDLFEENICKKYDEIEHRANILEKAIQEQEEIRTKLEERIEAIKSETTQNNEESKSKKDVLEKEIKDKK</sequence>
<keyword evidence="2" id="KW-1185">Reference proteome</keyword>